<dbReference type="InterPro" id="IPR037079">
    <property type="entry name" value="AF2212/PG0164-like_sf"/>
</dbReference>
<dbReference type="AlphaFoldDB" id="A0A941F705"/>
<keyword evidence="2" id="KW-1185">Reference proteome</keyword>
<name>A0A941F705_9BACT</name>
<dbReference type="Pfam" id="PF08922">
    <property type="entry name" value="DUF1905"/>
    <property type="match status" value="1"/>
</dbReference>
<dbReference type="InterPro" id="IPR015018">
    <property type="entry name" value="DUF1905"/>
</dbReference>
<organism evidence="1 2">
    <name type="scientific">Carboxylicivirga sediminis</name>
    <dbReference type="NCBI Taxonomy" id="2006564"/>
    <lineage>
        <taxon>Bacteria</taxon>
        <taxon>Pseudomonadati</taxon>
        <taxon>Bacteroidota</taxon>
        <taxon>Bacteroidia</taxon>
        <taxon>Marinilabiliales</taxon>
        <taxon>Marinilabiliaceae</taxon>
        <taxon>Carboxylicivirga</taxon>
    </lineage>
</organism>
<sequence length="160" mass="18287">MGLSNKTALVDKKYLLKKFPGKGGWTYAEIPEVAPDKHAWFNWVKVHGSIDGYLIKHARLMPLGNGQLFLPIKAAIRKAIGKEAGDWVHIILYPDNMSVEVPQELIDCLDLENSKLIGEFVKQSANQQQEIIDWIYTAKKDETKARRINKVIDYLQQKIK</sequence>
<accession>A0A941F705</accession>
<dbReference type="Pfam" id="PF13376">
    <property type="entry name" value="OmdA"/>
    <property type="match status" value="1"/>
</dbReference>
<dbReference type="Proteomes" id="UP000679220">
    <property type="component" value="Unassembled WGS sequence"/>
</dbReference>
<evidence type="ECO:0000313" key="2">
    <source>
        <dbReference type="Proteomes" id="UP000679220"/>
    </source>
</evidence>
<reference evidence="1" key="2">
    <citation type="submission" date="2021-04" db="EMBL/GenBank/DDBJ databases">
        <authorList>
            <person name="Zhang T."/>
            <person name="Zhang Y."/>
            <person name="Lu D."/>
            <person name="Zuo D."/>
            <person name="Du Z."/>
        </authorList>
    </citation>
    <scope>NUCLEOTIDE SEQUENCE</scope>
    <source>
        <strain evidence="1">JR1</strain>
    </source>
</reference>
<protein>
    <submittedName>
        <fullName evidence="1">DUF1905 domain-containing protein</fullName>
    </submittedName>
</protein>
<comment type="caution">
    <text evidence="1">The sequence shown here is derived from an EMBL/GenBank/DDBJ whole genome shotgun (WGS) entry which is preliminary data.</text>
</comment>
<evidence type="ECO:0000313" key="1">
    <source>
        <dbReference type="EMBL" id="MBR8536824.1"/>
    </source>
</evidence>
<dbReference type="Gene3D" id="2.40.30.100">
    <property type="entry name" value="AF2212/PG0164-like"/>
    <property type="match status" value="1"/>
</dbReference>
<proteinExistence type="predicted"/>
<reference evidence="1" key="1">
    <citation type="journal article" date="2018" name="Int. J. Syst. Evol. Microbiol.">
        <title>Carboxylicivirga sediminis sp. nov., isolated from coastal sediment.</title>
        <authorList>
            <person name="Wang F.Q."/>
            <person name="Ren L.H."/>
            <person name="Zou R.J."/>
            <person name="Sun Y.Z."/>
            <person name="Liu X.J."/>
            <person name="Jiang F."/>
            <person name="Liu L.J."/>
        </authorList>
    </citation>
    <scope>NUCLEOTIDE SEQUENCE</scope>
    <source>
        <strain evidence="1">JR1</strain>
    </source>
</reference>
<dbReference type="EMBL" id="JAGTAR010000023">
    <property type="protein sequence ID" value="MBR8536824.1"/>
    <property type="molecule type" value="Genomic_DNA"/>
</dbReference>
<gene>
    <name evidence="1" type="ORF">KDU71_14715</name>
</gene>
<dbReference type="RefSeq" id="WP_212191852.1">
    <property type="nucleotide sequence ID" value="NZ_JAGTAR010000023.1"/>
</dbReference>
<dbReference type="SUPFAM" id="SSF141694">
    <property type="entry name" value="AF2212/PG0164-like"/>
    <property type="match status" value="1"/>
</dbReference>